<organism evidence="9 11">
    <name type="scientific">Neospora caninum (strain Liverpool)</name>
    <dbReference type="NCBI Taxonomy" id="572307"/>
    <lineage>
        <taxon>Eukaryota</taxon>
        <taxon>Sar</taxon>
        <taxon>Alveolata</taxon>
        <taxon>Apicomplexa</taxon>
        <taxon>Conoidasida</taxon>
        <taxon>Coccidia</taxon>
        <taxon>Eucoccidiorida</taxon>
        <taxon>Eimeriorina</taxon>
        <taxon>Sarcocystidae</taxon>
        <taxon>Neospora</taxon>
    </lineage>
</organism>
<dbReference type="InterPro" id="IPR023213">
    <property type="entry name" value="CAT-like_dom_sf"/>
</dbReference>
<keyword evidence="4" id="KW-0808">Transferase</keyword>
<dbReference type="GeneID" id="13440352"/>
<dbReference type="SUPFAM" id="SSF52777">
    <property type="entry name" value="CoA-dependent acyltransferases"/>
    <property type="match status" value="1"/>
</dbReference>
<dbReference type="Pfam" id="PF00198">
    <property type="entry name" value="2-oxoacid_dh"/>
    <property type="match status" value="1"/>
</dbReference>
<dbReference type="GO" id="GO:0045254">
    <property type="term" value="C:pyruvate dehydrogenase complex"/>
    <property type="evidence" value="ECO:0007669"/>
    <property type="project" value="InterPro"/>
</dbReference>
<dbReference type="InterPro" id="IPR011053">
    <property type="entry name" value="Single_hybrid_motif"/>
</dbReference>
<evidence type="ECO:0000256" key="1">
    <source>
        <dbReference type="ARBA" id="ARBA00007317"/>
    </source>
</evidence>
<dbReference type="PANTHER" id="PTHR23151:SF75">
    <property type="entry name" value="DIHYDROLIPOYLLYSINE-RESIDUE ACETYLTRANSFERASE COMPONENT 5 OF PYRUVATE DEHYDROGENASE COMPLEX, CHLOROPLASTIC"/>
    <property type="match status" value="1"/>
</dbReference>
<dbReference type="FunCoup" id="F0VAZ1">
    <property type="interactions" value="80"/>
</dbReference>
<evidence type="ECO:0000313" key="10">
    <source>
        <dbReference type="EMBL" id="CEL68686.1"/>
    </source>
</evidence>
<evidence type="ECO:0000256" key="4">
    <source>
        <dbReference type="RuleBase" id="RU003423"/>
    </source>
</evidence>
<evidence type="ECO:0000256" key="3">
    <source>
        <dbReference type="ARBA" id="ARBA00022946"/>
    </source>
</evidence>
<reference evidence="11" key="3">
    <citation type="journal article" date="2012" name="PLoS Pathog.">
        <title>Comparative genomics of the apicomplexan parasites Toxoplasma gondii and Neospora caninum: Coccidia differing in host range and transmission strategy.</title>
        <authorList>
            <person name="Reid A.J."/>
            <person name="Vermont S.J."/>
            <person name="Cotton J.A."/>
            <person name="Harris D."/>
            <person name="Hill-Cawthorne G.A."/>
            <person name="Konen-Waisman S."/>
            <person name="Latham S.M."/>
            <person name="Mourier T."/>
            <person name="Norton R."/>
            <person name="Quail M.A."/>
            <person name="Sanders M."/>
            <person name="Shanmugam D."/>
            <person name="Sohal A."/>
            <person name="Wasmuth J.D."/>
            <person name="Brunk B."/>
            <person name="Grigg M.E."/>
            <person name="Howard J.C."/>
            <person name="Parkinson J."/>
            <person name="Roos D.S."/>
            <person name="Trees A.J."/>
            <person name="Berriman M."/>
            <person name="Pain A."/>
            <person name="Wastling J.M."/>
        </authorList>
    </citation>
    <scope>NUCLEOTIDE SEQUENCE [LARGE SCALE GENOMIC DNA]</scope>
    <source>
        <strain evidence="11">Liverpool</strain>
    </source>
</reference>
<dbReference type="InterPro" id="IPR000089">
    <property type="entry name" value="Biotin_lipoyl"/>
</dbReference>
<dbReference type="FunFam" id="2.40.50.100:FF:000010">
    <property type="entry name" value="Acetyltransferase component of pyruvate dehydrogenase complex"/>
    <property type="match status" value="2"/>
</dbReference>
<dbReference type="AlphaFoldDB" id="F0VAZ1"/>
<dbReference type="SUPFAM" id="SSF47005">
    <property type="entry name" value="Peripheral subunit-binding domain of 2-oxo acid dehydrogenase complex"/>
    <property type="match status" value="1"/>
</dbReference>
<gene>
    <name evidence="10" type="ORF">BN1204_044290</name>
    <name evidence="9" type="ORF">NCLIV_044290</name>
</gene>
<feature type="signal peptide" evidence="6">
    <location>
        <begin position="1"/>
        <end position="23"/>
    </location>
</feature>
<accession>F0VAZ1</accession>
<dbReference type="EMBL" id="LN714484">
    <property type="protein sequence ID" value="CEL68686.1"/>
    <property type="molecule type" value="Genomic_DNA"/>
</dbReference>
<feature type="compositionally biased region" description="Low complexity" evidence="5">
    <location>
        <begin position="447"/>
        <end position="475"/>
    </location>
</feature>
<protein>
    <recommendedName>
        <fullName evidence="4">Dihydrolipoamide acetyltransferase component of pyruvate dehydrogenase complex</fullName>
        <ecNumber evidence="4">2.3.1.-</ecNumber>
    </recommendedName>
</protein>
<keyword evidence="4" id="KW-0012">Acyltransferase</keyword>
<feature type="domain" description="Lipoyl-binding" evidence="7">
    <location>
        <begin position="236"/>
        <end position="311"/>
    </location>
</feature>
<proteinExistence type="inferred from homology"/>
<feature type="domain" description="Peripheral subunit-binding (PSBD)" evidence="8">
    <location>
        <begin position="607"/>
        <end position="644"/>
    </location>
</feature>
<evidence type="ECO:0000256" key="5">
    <source>
        <dbReference type="SAM" id="MobiDB-lite"/>
    </source>
</evidence>
<dbReference type="PROSITE" id="PS50968">
    <property type="entry name" value="BIOTINYL_LIPOYL"/>
    <property type="match status" value="3"/>
</dbReference>
<feature type="domain" description="Lipoyl-binding" evidence="7">
    <location>
        <begin position="342"/>
        <end position="417"/>
    </location>
</feature>
<dbReference type="InParanoid" id="F0VAZ1"/>
<dbReference type="Proteomes" id="UP000007494">
    <property type="component" value="Chromosome IX"/>
</dbReference>
<dbReference type="InterPro" id="IPR036625">
    <property type="entry name" value="E3-bd_dom_sf"/>
</dbReference>
<dbReference type="PANTHER" id="PTHR23151">
    <property type="entry name" value="DIHYDROLIPOAMIDE ACETYL/SUCCINYL-TRANSFERASE-RELATED"/>
    <property type="match status" value="1"/>
</dbReference>
<dbReference type="Gene3D" id="4.10.320.10">
    <property type="entry name" value="E3-binding domain"/>
    <property type="match status" value="1"/>
</dbReference>
<evidence type="ECO:0000259" key="8">
    <source>
        <dbReference type="PROSITE" id="PS51826"/>
    </source>
</evidence>
<sequence>MAPFSPVLAPVSLFLAVVSSALALQLTPPSSSPLASSAPLPGAPTLGFVSSPVSSPSLVLPASRPPFSHASSPATSAAAASTGQAINAVASFHRGERRCGRDSAQAFCAFGAGRKQQTVLGAKLLGSVQEIAMPALSSTMKEGRIVTWSKQVGDRVEPGDVLMVVESDKADMDVEAFDSGFVAAHLVREGEAAPVGATVALLAEKEEDIPLIQENGLSLLPSPASAPPSSASSQAVTELLMPSLSASLTTAHVAVWRKKEGDPVNKGEVLFVVESDKADMDVDAPHDGVLAHIAVREGVKVPVGSAVGYLAPSAAAAAAFKNAGLFSSAAAAENPSTMPEGALEIFMPALSSTMTSGKVSKWNKAVGDVVHVGDTLMVVESDKADMDVESFDEGYLAAITVAEGESAPVGQTVAIIVPSKDDIPKVQDALEAAASASSLSTHTAVAAAPSSTTPSPASSAASSSVPVSPPKAASARGGGRTEAFATHDAALAGWTSPSVDQDVKDQLPAGLTGNDLQQEWMQRIQATLPTAFSVLKENPQIQKALTERLNLRVPPPHTLRVAPSPPPYLRRAASAFGPGTSGPADTQGSGVERKARGAARDPSGQPLATFNAVELAKKNKLNLEEVKGTGTNRRITVADVRHHLHLHSDEAAVVTSSRGEKEGKSESSGVPAGSVPLDAMQKAIARNMEATMDVPVFRVSRGIFVDKLEAMMQELKQIVAEQNAAAIAAEGPDAPQQPPVTMSVLLAKAVALTLEKHPIMNAAYNPTDGGHIQHPGAVNVAMAVSIDGGLLTPVLRDANRKSVFELSADWAALVDKARKRRLTAEENSAGTFYISNLGMFGVSQFDAVLPKGVGTIMAVGGTESVPFFPKTGADSSGLSVRRRMTVTLTADHRHIYGSHAAAFLKDFASLLETHPSALLI</sequence>
<keyword evidence="3" id="KW-0809">Transit peptide</keyword>
<dbReference type="Gene3D" id="2.40.50.100">
    <property type="match status" value="3"/>
</dbReference>
<dbReference type="PROSITE" id="PS00189">
    <property type="entry name" value="LIPOYL"/>
    <property type="match status" value="3"/>
</dbReference>
<feature type="region of interest" description="Disordered" evidence="5">
    <location>
        <begin position="651"/>
        <end position="674"/>
    </location>
</feature>
<evidence type="ECO:0000256" key="2">
    <source>
        <dbReference type="ARBA" id="ARBA00022823"/>
    </source>
</evidence>
<feature type="chain" id="PRO_5007655060" description="Dihydrolipoamide acetyltransferase component of pyruvate dehydrogenase complex" evidence="6">
    <location>
        <begin position="24"/>
        <end position="920"/>
    </location>
</feature>
<dbReference type="Pfam" id="PF00364">
    <property type="entry name" value="Biotin_lipoyl"/>
    <property type="match status" value="3"/>
</dbReference>
<feature type="domain" description="Lipoyl-binding" evidence="7">
    <location>
        <begin position="128"/>
        <end position="203"/>
    </location>
</feature>
<dbReference type="SUPFAM" id="SSF51230">
    <property type="entry name" value="Single hybrid motif"/>
    <property type="match status" value="3"/>
</dbReference>
<feature type="region of interest" description="Disordered" evidence="5">
    <location>
        <begin position="574"/>
        <end position="605"/>
    </location>
</feature>
<keyword evidence="9" id="KW-0670">Pyruvate</keyword>
<dbReference type="InterPro" id="IPR003016">
    <property type="entry name" value="2-oxoA_DH_lipoyl-BS"/>
</dbReference>
<dbReference type="VEuPathDB" id="ToxoDB:NCLIV_044290"/>
<evidence type="ECO:0000313" key="11">
    <source>
        <dbReference type="Proteomes" id="UP000007494"/>
    </source>
</evidence>
<dbReference type="CDD" id="cd06849">
    <property type="entry name" value="lipoyl_domain"/>
    <property type="match status" value="3"/>
</dbReference>
<dbReference type="OMA" id="RNMEATM"/>
<dbReference type="GO" id="GO:0004742">
    <property type="term" value="F:dihydrolipoyllysine-residue acetyltransferase activity"/>
    <property type="evidence" value="ECO:0007669"/>
    <property type="project" value="TreeGrafter"/>
</dbReference>
<dbReference type="OrthoDB" id="537444at2759"/>
<reference evidence="10" key="4">
    <citation type="journal article" date="2015" name="PLoS ONE">
        <title>Comprehensive Evaluation of Toxoplasma gondii VEG and Neospora caninum LIV Genomes with Tachyzoite Stage Transcriptome and Proteome Defines Novel Transcript Features.</title>
        <authorList>
            <person name="Ramaprasad A."/>
            <person name="Mourier T."/>
            <person name="Naeem R."/>
            <person name="Malas T.B."/>
            <person name="Moussa E."/>
            <person name="Panigrahi A."/>
            <person name="Vermont S.J."/>
            <person name="Otto T.D."/>
            <person name="Wastling J."/>
            <person name="Pain A."/>
        </authorList>
    </citation>
    <scope>NUCLEOTIDE SEQUENCE</scope>
    <source>
        <strain evidence="10">Liverpool</strain>
    </source>
</reference>
<reference evidence="9" key="1">
    <citation type="submission" date="2011-02" db="EMBL/GenBank/DDBJ databases">
        <authorList>
            <person name="Aslett M."/>
        </authorList>
    </citation>
    <scope>NUCLEOTIDE SEQUENCE</scope>
    <source>
        <strain evidence="9">Liverpool</strain>
    </source>
</reference>
<dbReference type="EC" id="2.3.1.-" evidence="4"/>
<dbReference type="eggNOG" id="KOG0557">
    <property type="taxonomic scope" value="Eukaryota"/>
</dbReference>
<evidence type="ECO:0000256" key="6">
    <source>
        <dbReference type="SAM" id="SignalP"/>
    </source>
</evidence>
<keyword evidence="6" id="KW-0732">Signal</keyword>
<dbReference type="EMBL" id="FR823385">
    <property type="protein sequence ID" value="CBZ51367.1"/>
    <property type="molecule type" value="Genomic_DNA"/>
</dbReference>
<evidence type="ECO:0000313" key="9">
    <source>
        <dbReference type="EMBL" id="CBZ51367.1"/>
    </source>
</evidence>
<comment type="similarity">
    <text evidence="1 4">Belongs to the 2-oxoacid dehydrogenase family.</text>
</comment>
<evidence type="ECO:0000259" key="7">
    <source>
        <dbReference type="PROSITE" id="PS50968"/>
    </source>
</evidence>
<dbReference type="GO" id="GO:0006086">
    <property type="term" value="P:pyruvate decarboxylation to acetyl-CoA"/>
    <property type="evidence" value="ECO:0007669"/>
    <property type="project" value="InterPro"/>
</dbReference>
<dbReference type="InterPro" id="IPR045257">
    <property type="entry name" value="E2/Pdx1"/>
</dbReference>
<dbReference type="InterPro" id="IPR001078">
    <property type="entry name" value="2-oxoacid_DH_actylTfrase"/>
</dbReference>
<comment type="cofactor">
    <cofactor evidence="4">
        <name>(R)-lipoate</name>
        <dbReference type="ChEBI" id="CHEBI:83088"/>
    </cofactor>
</comment>
<dbReference type="RefSeq" id="XP_003881400.1">
    <property type="nucleotide sequence ID" value="XM_003881351.1"/>
</dbReference>
<reference evidence="9" key="2">
    <citation type="submission" date="2011-03" db="EMBL/GenBank/DDBJ databases">
        <title>Comparative genomics and transcriptomics of Neospora caninum and Toxoplasma gondii.</title>
        <authorList>
            <person name="Reid A.J."/>
            <person name="Sohal A."/>
            <person name="Harris D."/>
            <person name="Quail M."/>
            <person name="Sanders M."/>
            <person name="Berriman M."/>
            <person name="Wastling J.M."/>
            <person name="Pain A."/>
        </authorList>
    </citation>
    <scope>NUCLEOTIDE SEQUENCE</scope>
    <source>
        <strain evidence="9">Liverpool</strain>
    </source>
</reference>
<name>F0VAZ1_NEOCL</name>
<keyword evidence="2 4" id="KW-0450">Lipoyl</keyword>
<dbReference type="InterPro" id="IPR004167">
    <property type="entry name" value="PSBD"/>
</dbReference>
<dbReference type="Gene3D" id="3.30.559.10">
    <property type="entry name" value="Chloramphenicol acetyltransferase-like domain"/>
    <property type="match status" value="1"/>
</dbReference>
<dbReference type="PROSITE" id="PS51826">
    <property type="entry name" value="PSBD"/>
    <property type="match status" value="1"/>
</dbReference>
<keyword evidence="11" id="KW-1185">Reference proteome</keyword>
<feature type="region of interest" description="Disordered" evidence="5">
    <location>
        <begin position="447"/>
        <end position="481"/>
    </location>
</feature>